<gene>
    <name evidence="1" type="ORF">CSUB01_12639</name>
</gene>
<proteinExistence type="predicted"/>
<protein>
    <submittedName>
        <fullName evidence="1">Uncharacterized protein</fullName>
    </submittedName>
</protein>
<evidence type="ECO:0000313" key="2">
    <source>
        <dbReference type="Proteomes" id="UP000027238"/>
    </source>
</evidence>
<dbReference type="Proteomes" id="UP000027238">
    <property type="component" value="Unassembled WGS sequence"/>
</dbReference>
<dbReference type="HOGENOM" id="CLU_1488923_0_0_1"/>
<dbReference type="EMBL" id="JMSE01000086">
    <property type="protein sequence ID" value="KDN71952.1"/>
    <property type="molecule type" value="Genomic_DNA"/>
</dbReference>
<keyword evidence="2" id="KW-1185">Reference proteome</keyword>
<sequence>MATVNLSLSPGPNASAIDEADVDRIESAHHVGEHVDEIGLLRSDDAPYALQRDGRVDQSIGIDHTSPVGAALDNSNGPACLQYHAIGIVDEVQRRSIRMTAVQHLGILSTVWVATDVTSVTPQQLVIIAAKNQIEPFGWVAASPQRASDNPMSWARRICVTGMAKSQAATQRRWRVHAGAL</sequence>
<organism evidence="1 2">
    <name type="scientific">Colletotrichum sublineola</name>
    <name type="common">Sorghum anthracnose fungus</name>
    <dbReference type="NCBI Taxonomy" id="1173701"/>
    <lineage>
        <taxon>Eukaryota</taxon>
        <taxon>Fungi</taxon>
        <taxon>Dikarya</taxon>
        <taxon>Ascomycota</taxon>
        <taxon>Pezizomycotina</taxon>
        <taxon>Sordariomycetes</taxon>
        <taxon>Hypocreomycetidae</taxon>
        <taxon>Glomerellales</taxon>
        <taxon>Glomerellaceae</taxon>
        <taxon>Colletotrichum</taxon>
        <taxon>Colletotrichum graminicola species complex</taxon>
    </lineage>
</organism>
<accession>A0A066XSV9</accession>
<name>A0A066XSV9_COLSU</name>
<comment type="caution">
    <text evidence="1">The sequence shown here is derived from an EMBL/GenBank/DDBJ whole genome shotgun (WGS) entry which is preliminary data.</text>
</comment>
<reference evidence="2" key="1">
    <citation type="journal article" date="2014" name="Genome Announc.">
        <title>Draft genome sequence of Colletotrichum sublineola, a destructive pathogen of cultivated sorghum.</title>
        <authorList>
            <person name="Baroncelli R."/>
            <person name="Sanz-Martin J.M."/>
            <person name="Rech G.E."/>
            <person name="Sukno S.A."/>
            <person name="Thon M.R."/>
        </authorList>
    </citation>
    <scope>NUCLEOTIDE SEQUENCE [LARGE SCALE GENOMIC DNA]</scope>
    <source>
        <strain evidence="2">TX430BB</strain>
    </source>
</reference>
<evidence type="ECO:0000313" key="1">
    <source>
        <dbReference type="EMBL" id="KDN71952.1"/>
    </source>
</evidence>
<dbReference type="AlphaFoldDB" id="A0A066XSV9"/>